<organism evidence="5 6">
    <name type="scientific">Paenibacillus illinoisensis</name>
    <dbReference type="NCBI Taxonomy" id="59845"/>
    <lineage>
        <taxon>Bacteria</taxon>
        <taxon>Bacillati</taxon>
        <taxon>Bacillota</taxon>
        <taxon>Bacilli</taxon>
        <taxon>Bacillales</taxon>
        <taxon>Paenibacillaceae</taxon>
        <taxon>Paenibacillus</taxon>
    </lineage>
</organism>
<dbReference type="SUPFAM" id="SSF46689">
    <property type="entry name" value="Homeodomain-like"/>
    <property type="match status" value="2"/>
</dbReference>
<dbReference type="Gene3D" id="1.10.10.60">
    <property type="entry name" value="Homeodomain-like"/>
    <property type="match status" value="2"/>
</dbReference>
<evidence type="ECO:0000313" key="6">
    <source>
        <dbReference type="Proteomes" id="UP001618531"/>
    </source>
</evidence>
<proteinExistence type="predicted"/>
<keyword evidence="2" id="KW-0238">DNA-binding</keyword>
<comment type="caution">
    <text evidence="5">The sequence shown here is derived from an EMBL/GenBank/DDBJ whole genome shotgun (WGS) entry which is preliminary data.</text>
</comment>
<evidence type="ECO:0000256" key="1">
    <source>
        <dbReference type="ARBA" id="ARBA00023015"/>
    </source>
</evidence>
<evidence type="ECO:0000259" key="4">
    <source>
        <dbReference type="PROSITE" id="PS01124"/>
    </source>
</evidence>
<reference evidence="5 6" key="1">
    <citation type="submission" date="2024-11" db="EMBL/GenBank/DDBJ databases">
        <title>Identification and Characterization of a Novel Fosfomycin Bacillithiol Transferase FosB8 in Paenibacillus illinoisensis.</title>
        <authorList>
            <person name="Lu W."/>
        </authorList>
    </citation>
    <scope>NUCLEOTIDE SEQUENCE [LARGE SCALE GENOMIC DNA]</scope>
    <source>
        <strain evidence="5 6">WP77</strain>
    </source>
</reference>
<evidence type="ECO:0000256" key="2">
    <source>
        <dbReference type="ARBA" id="ARBA00023125"/>
    </source>
</evidence>
<dbReference type="SMART" id="SM00342">
    <property type="entry name" value="HTH_ARAC"/>
    <property type="match status" value="1"/>
</dbReference>
<keyword evidence="6" id="KW-1185">Reference proteome</keyword>
<evidence type="ECO:0000313" key="5">
    <source>
        <dbReference type="EMBL" id="MFK0522243.1"/>
    </source>
</evidence>
<feature type="domain" description="HTH araC/xylS-type" evidence="4">
    <location>
        <begin position="194"/>
        <end position="288"/>
    </location>
</feature>
<keyword evidence="3" id="KW-0804">Transcription</keyword>
<dbReference type="InterPro" id="IPR009057">
    <property type="entry name" value="Homeodomain-like_sf"/>
</dbReference>
<dbReference type="InterPro" id="IPR018060">
    <property type="entry name" value="HTH_AraC"/>
</dbReference>
<dbReference type="Pfam" id="PF12833">
    <property type="entry name" value="HTH_18"/>
    <property type="match status" value="1"/>
</dbReference>
<gene>
    <name evidence="5" type="ORF">ACINKY_08515</name>
</gene>
<dbReference type="EMBL" id="JBIYSL010000002">
    <property type="protein sequence ID" value="MFK0522243.1"/>
    <property type="molecule type" value="Genomic_DNA"/>
</dbReference>
<dbReference type="Proteomes" id="UP001618531">
    <property type="component" value="Unassembled WGS sequence"/>
</dbReference>
<name>A0ABW8HRT4_9BACL</name>
<dbReference type="RefSeq" id="WP_402873591.1">
    <property type="nucleotide sequence ID" value="NZ_JBIYSL010000002.1"/>
</dbReference>
<sequence>MTENLGAPSTPSPFILHESRPQFDWKGHGALSLKTFRYGKTLYEAGHGHFSVDDERYLLLNEGQEYSLHIDSSVPVESFCIFFPPGFMEEIRRNALSTERELLNEPHAASYSGSMEWIERTYPLANRLGTALNQFRSSYIMGTFYGWGLEEQLHQLAIHMLDSHREVRIEIDGLDMAKPSTREELYRRIYIGHEYICAYYNRPITLTETASIAHLSVNHFLRNYKKLFGITPHQYLTELRLQAAKRLLLDTDKLVTEVCYEVGFESLGSFSTLFSKRFHTSPSQLRTKR</sequence>
<protein>
    <submittedName>
        <fullName evidence="5">Helix-turn-helix transcriptional regulator</fullName>
    </submittedName>
</protein>
<keyword evidence="1" id="KW-0805">Transcription regulation</keyword>
<dbReference type="PANTHER" id="PTHR43280:SF2">
    <property type="entry name" value="HTH-TYPE TRANSCRIPTIONAL REGULATOR EXSA"/>
    <property type="match status" value="1"/>
</dbReference>
<evidence type="ECO:0000256" key="3">
    <source>
        <dbReference type="ARBA" id="ARBA00023163"/>
    </source>
</evidence>
<accession>A0ABW8HRT4</accession>
<dbReference type="PANTHER" id="PTHR43280">
    <property type="entry name" value="ARAC-FAMILY TRANSCRIPTIONAL REGULATOR"/>
    <property type="match status" value="1"/>
</dbReference>
<dbReference type="PROSITE" id="PS01124">
    <property type="entry name" value="HTH_ARAC_FAMILY_2"/>
    <property type="match status" value="1"/>
</dbReference>